<dbReference type="RefSeq" id="WP_157231400.1">
    <property type="nucleotide sequence ID" value="NZ_CP007056.1"/>
</dbReference>
<keyword evidence="4 5" id="KW-0472">Membrane</keyword>
<proteinExistence type="predicted"/>
<accession>W0JRM3</accession>
<organism evidence="7 8">
    <name type="scientific">Halostagnicola larsenii XH-48</name>
    <dbReference type="NCBI Taxonomy" id="797299"/>
    <lineage>
        <taxon>Archaea</taxon>
        <taxon>Methanobacteriati</taxon>
        <taxon>Methanobacteriota</taxon>
        <taxon>Stenosarchaea group</taxon>
        <taxon>Halobacteria</taxon>
        <taxon>Halobacteriales</taxon>
        <taxon>Natrialbaceae</taxon>
        <taxon>Halostagnicola</taxon>
    </lineage>
</organism>
<feature type="transmembrane region" description="Helical" evidence="5">
    <location>
        <begin position="67"/>
        <end position="89"/>
    </location>
</feature>
<name>W0JRM3_9EURY</name>
<dbReference type="eggNOG" id="arCOG02881">
    <property type="taxonomic scope" value="Archaea"/>
</dbReference>
<evidence type="ECO:0000256" key="2">
    <source>
        <dbReference type="ARBA" id="ARBA00022692"/>
    </source>
</evidence>
<feature type="transmembrane region" description="Helical" evidence="5">
    <location>
        <begin position="117"/>
        <end position="134"/>
    </location>
</feature>
<evidence type="ECO:0000313" key="8">
    <source>
        <dbReference type="Proteomes" id="UP000019024"/>
    </source>
</evidence>
<feature type="transmembrane region" description="Helical" evidence="5">
    <location>
        <begin position="307"/>
        <end position="326"/>
    </location>
</feature>
<protein>
    <submittedName>
        <fullName evidence="7">Sodium:calcium antiporter</fullName>
    </submittedName>
</protein>
<keyword evidence="7" id="KW-0614">Plasmid</keyword>
<dbReference type="PATRIC" id="fig|797299.3.peg.3004"/>
<evidence type="ECO:0000256" key="4">
    <source>
        <dbReference type="ARBA" id="ARBA00023136"/>
    </source>
</evidence>
<dbReference type="HOGENOM" id="CLU_050651_0_0_2"/>
<feature type="domain" description="Sodium/calcium exchanger membrane region" evidence="6">
    <location>
        <begin position="230"/>
        <end position="374"/>
    </location>
</feature>
<dbReference type="GO" id="GO:0016020">
    <property type="term" value="C:membrane"/>
    <property type="evidence" value="ECO:0007669"/>
    <property type="project" value="UniProtKB-SubCell"/>
</dbReference>
<comment type="subcellular location">
    <subcellularLocation>
        <location evidence="1">Membrane</location>
        <topology evidence="1">Multi-pass membrane protein</topology>
    </subcellularLocation>
</comment>
<dbReference type="EMBL" id="CP007056">
    <property type="protein sequence ID" value="AHG01259.1"/>
    <property type="molecule type" value="Genomic_DNA"/>
</dbReference>
<dbReference type="Pfam" id="PF01699">
    <property type="entry name" value="Na_Ca_ex"/>
    <property type="match status" value="2"/>
</dbReference>
<evidence type="ECO:0000256" key="5">
    <source>
        <dbReference type="SAM" id="Phobius"/>
    </source>
</evidence>
<feature type="transmembrane region" description="Helical" evidence="5">
    <location>
        <begin position="265"/>
        <end position="287"/>
    </location>
</feature>
<feature type="transmembrane region" description="Helical" evidence="5">
    <location>
        <begin position="182"/>
        <end position="202"/>
    </location>
</feature>
<dbReference type="Proteomes" id="UP000019024">
    <property type="component" value="Plasmid unnamed"/>
</dbReference>
<evidence type="ECO:0000313" key="7">
    <source>
        <dbReference type="EMBL" id="AHG01259.1"/>
    </source>
</evidence>
<sequence>MRTLISNPLTPVAIALCLVLPWAVVSATGLTPGLIATVGLSGLSILGAAFLLAWGAETAEKDVSRSFAIAVLAVLAVAPEYAVDALYAWEAGVAPGSVASIQAADLAVANMTGANRILIGIGWSGTALFTVYRAKKSRDLNVERVEGFLANRVRLDRELSLEIVFLFAATLYAFFIPLTNSIAAHDMAILVGLYGLYIVFAIRTPAIERGHTGVPAYFQSFRKSRRVATVIGLFVVAGGVIFLAVEPFAHGLEEIGLQYGIPPFLMIQWVAPLASETPEFVIVIMLVIKARSSASFNALISSKLNQWTLLIGTLVLVYSVSLGYYGALPMGQRQSGEIWLTAAQSYFALALLVDLRLSAREALALLTLFLVQLYPEFHHYEWLLAFTGLYLVLGTTLLIRRRDAFRQLLAFARTRIRTAATPRSKR</sequence>
<keyword evidence="2 5" id="KW-0812">Transmembrane</keyword>
<dbReference type="InterPro" id="IPR044880">
    <property type="entry name" value="NCX_ion-bd_dom_sf"/>
</dbReference>
<gene>
    <name evidence="7" type="ORF">HALLA_02455</name>
</gene>
<dbReference type="KEGG" id="hlr:HALLA_02455"/>
<dbReference type="GO" id="GO:0055085">
    <property type="term" value="P:transmembrane transport"/>
    <property type="evidence" value="ECO:0007669"/>
    <property type="project" value="InterPro"/>
</dbReference>
<evidence type="ECO:0000256" key="3">
    <source>
        <dbReference type="ARBA" id="ARBA00022989"/>
    </source>
</evidence>
<keyword evidence="8" id="KW-1185">Reference proteome</keyword>
<feature type="transmembrane region" description="Helical" evidence="5">
    <location>
        <begin position="36"/>
        <end position="55"/>
    </location>
</feature>
<geneLocation type="plasmid" evidence="7">
    <name>unnamed</name>
</geneLocation>
<dbReference type="Gene3D" id="1.20.1420.30">
    <property type="entry name" value="NCX, central ion-binding region"/>
    <property type="match status" value="1"/>
</dbReference>
<reference evidence="7 8" key="1">
    <citation type="submission" date="2014-01" db="EMBL/GenBank/DDBJ databases">
        <authorList>
            <consortium name="DOE Joint Genome Institute"/>
            <person name="Anderson I."/>
            <person name="Huntemann M."/>
            <person name="Han J."/>
            <person name="Chen A."/>
            <person name="Kyrpides N."/>
            <person name="Mavromatis K."/>
            <person name="Markowitz V."/>
            <person name="Palaniappan K."/>
            <person name="Ivanova N."/>
            <person name="Schaumberg A."/>
            <person name="Pati A."/>
            <person name="Liolios K."/>
            <person name="Nordberg H.P."/>
            <person name="Cantor M.N."/>
            <person name="Hua S.X."/>
            <person name="Woyke T."/>
        </authorList>
    </citation>
    <scope>NUCLEOTIDE SEQUENCE [LARGE SCALE GENOMIC DNA]</scope>
    <source>
        <strain evidence="7 8">XH-48</strain>
        <plasmid evidence="8">1</plasmid>
    </source>
</reference>
<feature type="transmembrane region" description="Helical" evidence="5">
    <location>
        <begin position="383"/>
        <end position="399"/>
    </location>
</feature>
<dbReference type="AlphaFoldDB" id="W0JRM3"/>
<feature type="domain" description="Sodium/calcium exchanger membrane region" evidence="6">
    <location>
        <begin position="35"/>
        <end position="202"/>
    </location>
</feature>
<evidence type="ECO:0000259" key="6">
    <source>
        <dbReference type="Pfam" id="PF01699"/>
    </source>
</evidence>
<dbReference type="OrthoDB" id="291322at2157"/>
<feature type="transmembrane region" description="Helical" evidence="5">
    <location>
        <begin position="159"/>
        <end position="176"/>
    </location>
</feature>
<keyword evidence="3 5" id="KW-1133">Transmembrane helix</keyword>
<feature type="transmembrane region" description="Helical" evidence="5">
    <location>
        <begin position="227"/>
        <end position="245"/>
    </location>
</feature>
<evidence type="ECO:0000256" key="1">
    <source>
        <dbReference type="ARBA" id="ARBA00004141"/>
    </source>
</evidence>
<dbReference type="GeneID" id="25146680"/>
<dbReference type="InterPro" id="IPR004837">
    <property type="entry name" value="NaCa_Exmemb"/>
</dbReference>